<dbReference type="InterPro" id="IPR047200">
    <property type="entry name" value="MFS_YcaD-like"/>
</dbReference>
<organism evidence="7 8">
    <name type="scientific">Ruixingdingia sedimenti</name>
    <dbReference type="NCBI Taxonomy" id="3073604"/>
    <lineage>
        <taxon>Bacteria</taxon>
        <taxon>Pseudomonadati</taxon>
        <taxon>Pseudomonadota</taxon>
        <taxon>Alphaproteobacteria</taxon>
        <taxon>Rhodobacterales</taxon>
        <taxon>Paracoccaceae</taxon>
        <taxon>Ruixingdingia</taxon>
    </lineage>
</organism>
<feature type="transmembrane region" description="Helical" evidence="5">
    <location>
        <begin position="353"/>
        <end position="372"/>
    </location>
</feature>
<dbReference type="CDD" id="cd17477">
    <property type="entry name" value="MFS_YcaD_like"/>
    <property type="match status" value="1"/>
</dbReference>
<feature type="transmembrane region" description="Helical" evidence="5">
    <location>
        <begin position="200"/>
        <end position="224"/>
    </location>
</feature>
<dbReference type="PANTHER" id="PTHR23521:SF3">
    <property type="entry name" value="MFS TRANSPORTER"/>
    <property type="match status" value="1"/>
</dbReference>
<dbReference type="PANTHER" id="PTHR23521">
    <property type="entry name" value="TRANSPORTER MFS SUPERFAMILY"/>
    <property type="match status" value="1"/>
</dbReference>
<comment type="subcellular location">
    <subcellularLocation>
        <location evidence="1">Membrane</location>
    </subcellularLocation>
</comment>
<dbReference type="Gene3D" id="1.20.1250.20">
    <property type="entry name" value="MFS general substrate transporter like domains"/>
    <property type="match status" value="2"/>
</dbReference>
<reference evidence="7 8" key="1">
    <citation type="submission" date="2023-09" db="EMBL/GenBank/DDBJ databases">
        <title>Xinfangfangia sedmenti sp. nov., isolated the sedment.</title>
        <authorList>
            <person name="Xu L."/>
        </authorList>
    </citation>
    <scope>NUCLEOTIDE SEQUENCE [LARGE SCALE GENOMIC DNA]</scope>
    <source>
        <strain evidence="7 8">LG-4</strain>
    </source>
</reference>
<sequence>MIRVVASSWALLLGVLLLMVGNGMQGTLLGLRGGIEGFTTAQMSVVMACYSVGFLGGSQLAPEMIRHVGHVRVFAALGSLISAVLILFPVFPDWIAWSVMRLLLGFCFSGVYVTAESWLNDSATNETRGRTLSAYMIVQMVGITAAQALLLAGDPSGYLLFVIPSVLVSLAFTPILLSASPAPAFGAVRPMAFRALFRGSPLGCVGMFLTGAAYAGLAGMAAVWGTQVGLSVVQISVFVGAIFVGGMLFQYPIGYASDRMDRRLLILILSAAGVVAVVWPTLHQPAFWPLVVLVLILGGVLNPLYALLIAHANDFLDNADMAGASAGLIFLYGLGAIAGPLVTGWMMDRIGQGGFFAFVGLALLVQAAYAGWRMTRRPAPAVADTGAFAPLAPTASALAVEAVMAPPETRDDRG</sequence>
<dbReference type="InterPro" id="IPR036259">
    <property type="entry name" value="MFS_trans_sf"/>
</dbReference>
<dbReference type="Pfam" id="PF07690">
    <property type="entry name" value="MFS_1"/>
    <property type="match status" value="1"/>
</dbReference>
<feature type="transmembrane region" description="Helical" evidence="5">
    <location>
        <begin position="264"/>
        <end position="282"/>
    </location>
</feature>
<feature type="transmembrane region" description="Helical" evidence="5">
    <location>
        <begin position="134"/>
        <end position="152"/>
    </location>
</feature>
<name>A0ABU1F3Y5_9RHOB</name>
<accession>A0ABU1F3Y5</accession>
<protein>
    <submittedName>
        <fullName evidence="7">MFS transporter</fullName>
    </submittedName>
</protein>
<dbReference type="Proteomes" id="UP001247754">
    <property type="component" value="Unassembled WGS sequence"/>
</dbReference>
<evidence type="ECO:0000256" key="5">
    <source>
        <dbReference type="SAM" id="Phobius"/>
    </source>
</evidence>
<feature type="transmembrane region" description="Helical" evidence="5">
    <location>
        <begin position="40"/>
        <end position="57"/>
    </location>
</feature>
<evidence type="ECO:0000313" key="8">
    <source>
        <dbReference type="Proteomes" id="UP001247754"/>
    </source>
</evidence>
<feature type="transmembrane region" description="Helical" evidence="5">
    <location>
        <begin position="158"/>
        <end position="179"/>
    </location>
</feature>
<feature type="transmembrane region" description="Helical" evidence="5">
    <location>
        <begin position="322"/>
        <end position="347"/>
    </location>
</feature>
<dbReference type="InterPro" id="IPR020846">
    <property type="entry name" value="MFS_dom"/>
</dbReference>
<feature type="transmembrane region" description="Helical" evidence="5">
    <location>
        <begin position="230"/>
        <end position="252"/>
    </location>
</feature>
<dbReference type="InterPro" id="IPR005828">
    <property type="entry name" value="MFS_sugar_transport-like"/>
</dbReference>
<feature type="transmembrane region" description="Helical" evidence="5">
    <location>
        <begin position="94"/>
        <end position="113"/>
    </location>
</feature>
<keyword evidence="4 5" id="KW-0472">Membrane</keyword>
<evidence type="ECO:0000256" key="4">
    <source>
        <dbReference type="ARBA" id="ARBA00023136"/>
    </source>
</evidence>
<dbReference type="PROSITE" id="PS50850">
    <property type="entry name" value="MFS"/>
    <property type="match status" value="1"/>
</dbReference>
<gene>
    <name evidence="7" type="ORF">RGD00_01895</name>
</gene>
<proteinExistence type="predicted"/>
<feature type="transmembrane region" description="Helical" evidence="5">
    <location>
        <begin position="69"/>
        <end position="88"/>
    </location>
</feature>
<keyword evidence="2 5" id="KW-0812">Transmembrane</keyword>
<evidence type="ECO:0000256" key="3">
    <source>
        <dbReference type="ARBA" id="ARBA00022989"/>
    </source>
</evidence>
<keyword evidence="3 5" id="KW-1133">Transmembrane helix</keyword>
<dbReference type="SUPFAM" id="SSF103473">
    <property type="entry name" value="MFS general substrate transporter"/>
    <property type="match status" value="1"/>
</dbReference>
<feature type="domain" description="Major facilitator superfamily (MFS) profile" evidence="6">
    <location>
        <begin position="199"/>
        <end position="414"/>
    </location>
</feature>
<dbReference type="Pfam" id="PF00083">
    <property type="entry name" value="Sugar_tr"/>
    <property type="match status" value="1"/>
</dbReference>
<dbReference type="EMBL" id="JAVKPH010000001">
    <property type="protein sequence ID" value="MDR5651343.1"/>
    <property type="molecule type" value="Genomic_DNA"/>
</dbReference>
<dbReference type="InterPro" id="IPR011701">
    <property type="entry name" value="MFS"/>
</dbReference>
<evidence type="ECO:0000256" key="2">
    <source>
        <dbReference type="ARBA" id="ARBA00022692"/>
    </source>
</evidence>
<evidence type="ECO:0000313" key="7">
    <source>
        <dbReference type="EMBL" id="MDR5651343.1"/>
    </source>
</evidence>
<evidence type="ECO:0000259" key="6">
    <source>
        <dbReference type="PROSITE" id="PS50850"/>
    </source>
</evidence>
<dbReference type="RefSeq" id="WP_310455452.1">
    <property type="nucleotide sequence ID" value="NZ_JAVKPH010000001.1"/>
</dbReference>
<keyword evidence="8" id="KW-1185">Reference proteome</keyword>
<comment type="caution">
    <text evidence="7">The sequence shown here is derived from an EMBL/GenBank/DDBJ whole genome shotgun (WGS) entry which is preliminary data.</text>
</comment>
<feature type="transmembrane region" description="Helical" evidence="5">
    <location>
        <begin position="288"/>
        <end position="310"/>
    </location>
</feature>
<evidence type="ECO:0000256" key="1">
    <source>
        <dbReference type="ARBA" id="ARBA00004370"/>
    </source>
</evidence>